<protein>
    <recommendedName>
        <fullName evidence="3">6,7-dimethyl-8-ribityllumazine synthase</fullName>
        <ecNumber evidence="3">2.5.1.78</ecNumber>
    </recommendedName>
</protein>
<evidence type="ECO:0000313" key="7">
    <source>
        <dbReference type="EMBL" id="ORX37509.1"/>
    </source>
</evidence>
<keyword evidence="8" id="KW-1185">Reference proteome</keyword>
<dbReference type="InterPro" id="IPR036467">
    <property type="entry name" value="LS/RS_sf"/>
</dbReference>
<evidence type="ECO:0000313" key="8">
    <source>
        <dbReference type="Proteomes" id="UP000193719"/>
    </source>
</evidence>
<dbReference type="InterPro" id="IPR034964">
    <property type="entry name" value="LS"/>
</dbReference>
<dbReference type="OrthoDB" id="2965at2759"/>
<dbReference type="PANTHER" id="PTHR21058">
    <property type="entry name" value="6,7-DIMETHYL-8-RIBITYLLUMAZINE SYNTHASE DMRL SYNTHASE LUMAZINE SYNTHASE"/>
    <property type="match status" value="1"/>
</dbReference>
<dbReference type="Proteomes" id="UP000193719">
    <property type="component" value="Unassembled WGS sequence"/>
</dbReference>
<dbReference type="CDD" id="cd09209">
    <property type="entry name" value="Lumazine_synthase-I"/>
    <property type="match status" value="1"/>
</dbReference>
<reference evidence="7 8" key="1">
    <citation type="submission" date="2016-08" db="EMBL/GenBank/DDBJ databases">
        <title>Genomes of anaerobic fungi encode conserved fungal cellulosomes for biomass hydrolysis.</title>
        <authorList>
            <consortium name="DOE Joint Genome Institute"/>
            <person name="Haitjema C.H."/>
            <person name="Gilmore S.P."/>
            <person name="Henske J.K."/>
            <person name="Solomon K.V."/>
            <person name="De Groot R."/>
            <person name="Kuo A."/>
            <person name="Mondo S.J."/>
            <person name="Salamov A.A."/>
            <person name="Labutti K."/>
            <person name="Zhao Z."/>
            <person name="Chiniquy J."/>
            <person name="Barry K."/>
            <person name="Brewer H.M."/>
            <person name="Purvine S.O."/>
            <person name="Wright A.T."/>
            <person name="Boxma B."/>
            <person name="Van Alen T."/>
            <person name="Hackstein J.H."/>
            <person name="Baker S.E."/>
            <person name="Grigoriev I.V."/>
            <person name="O'Malley M.A."/>
        </authorList>
    </citation>
    <scope>NUCLEOTIDE SEQUENCE [LARGE SCALE GENOMIC DNA]</scope>
    <source>
        <strain evidence="8">finn</strain>
    </source>
</reference>
<evidence type="ECO:0000256" key="6">
    <source>
        <dbReference type="ARBA" id="ARBA00048785"/>
    </source>
</evidence>
<dbReference type="InterPro" id="IPR002180">
    <property type="entry name" value="LS/RS"/>
</dbReference>
<dbReference type="Gene3D" id="3.40.50.960">
    <property type="entry name" value="Lumazine/riboflavin synthase"/>
    <property type="match status" value="2"/>
</dbReference>
<comment type="pathway">
    <text evidence="1">Cofactor biosynthesis; riboflavin biosynthesis; riboflavin from 2-hydroxy-3-oxobutyl phosphate and 5-amino-6-(D-ribitylamino)uracil: step 1/2.</text>
</comment>
<reference evidence="7 8" key="2">
    <citation type="submission" date="2016-08" db="EMBL/GenBank/DDBJ databases">
        <title>Pervasive Adenine N6-methylation of Active Genes in Fungi.</title>
        <authorList>
            <consortium name="DOE Joint Genome Institute"/>
            <person name="Mondo S.J."/>
            <person name="Dannebaum R.O."/>
            <person name="Kuo R.C."/>
            <person name="Labutti K."/>
            <person name="Haridas S."/>
            <person name="Kuo A."/>
            <person name="Salamov A."/>
            <person name="Ahrendt S.R."/>
            <person name="Lipzen A."/>
            <person name="Sullivan W."/>
            <person name="Andreopoulos W.B."/>
            <person name="Clum A."/>
            <person name="Lindquist E."/>
            <person name="Daum C."/>
            <person name="Ramamoorthy G.K."/>
            <person name="Gryganskyi A."/>
            <person name="Culley D."/>
            <person name="Magnuson J.K."/>
            <person name="James T.Y."/>
            <person name="O'Malley M.A."/>
            <person name="Stajich J.E."/>
            <person name="Spatafora J.W."/>
            <person name="Visel A."/>
            <person name="Grigoriev I.V."/>
        </authorList>
    </citation>
    <scope>NUCLEOTIDE SEQUENCE [LARGE SCALE GENOMIC DNA]</scope>
    <source>
        <strain evidence="8">finn</strain>
    </source>
</reference>
<organism evidence="7 8">
    <name type="scientific">Piromyces finnis</name>
    <dbReference type="NCBI Taxonomy" id="1754191"/>
    <lineage>
        <taxon>Eukaryota</taxon>
        <taxon>Fungi</taxon>
        <taxon>Fungi incertae sedis</taxon>
        <taxon>Chytridiomycota</taxon>
        <taxon>Chytridiomycota incertae sedis</taxon>
        <taxon>Neocallimastigomycetes</taxon>
        <taxon>Neocallimastigales</taxon>
        <taxon>Neocallimastigaceae</taxon>
        <taxon>Piromyces</taxon>
    </lineage>
</organism>
<name>A0A1Y1UHP4_9FUNG</name>
<comment type="caution">
    <text evidence="7">The sequence shown here is derived from an EMBL/GenBank/DDBJ whole genome shotgun (WGS) entry which is preliminary data.</text>
</comment>
<comment type="similarity">
    <text evidence="2">Belongs to the DMRL synthase family.</text>
</comment>
<keyword evidence="5" id="KW-0808">Transferase</keyword>
<dbReference type="SUPFAM" id="SSF52121">
    <property type="entry name" value="Lumazine synthase"/>
    <property type="match status" value="1"/>
</dbReference>
<dbReference type="Pfam" id="PF00885">
    <property type="entry name" value="DMRL_synthase"/>
    <property type="match status" value="2"/>
</dbReference>
<evidence type="ECO:0000256" key="4">
    <source>
        <dbReference type="ARBA" id="ARBA00022619"/>
    </source>
</evidence>
<sequence>MDKTIKGLKPLSDDLKIDGSNYRILIVHTRWNSTVVDPLVKGAKETLINEYNVKEENVCIYGIPGAYELPYTAHHLIEAAKREVNIDTDTPVIFGVLTCLNEEQALLRAGIGENSHNHAIDWAGTAIEMAKVRSIKEF</sequence>
<dbReference type="STRING" id="1754191.A0A1Y1UHP4"/>
<dbReference type="GO" id="GO:0000906">
    <property type="term" value="F:6,7-dimethyl-8-ribityllumazine synthase activity"/>
    <property type="evidence" value="ECO:0007669"/>
    <property type="project" value="UniProtKB-EC"/>
</dbReference>
<proteinExistence type="inferred from homology"/>
<evidence type="ECO:0000256" key="2">
    <source>
        <dbReference type="ARBA" id="ARBA00007424"/>
    </source>
</evidence>
<comment type="catalytic activity">
    <reaction evidence="6">
        <text>(2S)-2-hydroxy-3-oxobutyl phosphate + 5-amino-6-(D-ribitylamino)uracil = 6,7-dimethyl-8-(1-D-ribityl)lumazine + phosphate + 2 H2O + H(+)</text>
        <dbReference type="Rhea" id="RHEA:26152"/>
        <dbReference type="ChEBI" id="CHEBI:15377"/>
        <dbReference type="ChEBI" id="CHEBI:15378"/>
        <dbReference type="ChEBI" id="CHEBI:15934"/>
        <dbReference type="ChEBI" id="CHEBI:43474"/>
        <dbReference type="ChEBI" id="CHEBI:58201"/>
        <dbReference type="ChEBI" id="CHEBI:58830"/>
        <dbReference type="EC" id="2.5.1.78"/>
    </reaction>
</comment>
<dbReference type="UniPathway" id="UPA00275">
    <property type="reaction ID" value="UER00404"/>
</dbReference>
<accession>A0A1Y1UHP4</accession>
<dbReference type="PANTHER" id="PTHR21058:SF0">
    <property type="entry name" value="6,7-DIMETHYL-8-RIBITYLLUMAZINE SYNTHASE"/>
    <property type="match status" value="1"/>
</dbReference>
<dbReference type="GO" id="GO:0009231">
    <property type="term" value="P:riboflavin biosynthetic process"/>
    <property type="evidence" value="ECO:0007669"/>
    <property type="project" value="UniProtKB-UniPathway"/>
</dbReference>
<keyword evidence="4" id="KW-0686">Riboflavin biosynthesis</keyword>
<dbReference type="GO" id="GO:0009349">
    <property type="term" value="C:riboflavin synthase complex"/>
    <property type="evidence" value="ECO:0007669"/>
    <property type="project" value="InterPro"/>
</dbReference>
<evidence type="ECO:0000256" key="1">
    <source>
        <dbReference type="ARBA" id="ARBA00004917"/>
    </source>
</evidence>
<dbReference type="EC" id="2.5.1.78" evidence="3"/>
<gene>
    <name evidence="7" type="ORF">BCR36DRAFT_407665</name>
</gene>
<evidence type="ECO:0000256" key="5">
    <source>
        <dbReference type="ARBA" id="ARBA00022679"/>
    </source>
</evidence>
<dbReference type="AlphaFoldDB" id="A0A1Y1UHP4"/>
<dbReference type="EMBL" id="MCFH01000133">
    <property type="protein sequence ID" value="ORX37509.1"/>
    <property type="molecule type" value="Genomic_DNA"/>
</dbReference>
<evidence type="ECO:0000256" key="3">
    <source>
        <dbReference type="ARBA" id="ARBA00012664"/>
    </source>
</evidence>